<proteinExistence type="predicted"/>
<keyword evidence="2" id="KW-1185">Reference proteome</keyword>
<dbReference type="PANTHER" id="PTHR10773:SF19">
    <property type="match status" value="1"/>
</dbReference>
<dbReference type="EMBL" id="NHOQ01000326">
    <property type="protein sequence ID" value="PWA30859.1"/>
    <property type="molecule type" value="Genomic_DNA"/>
</dbReference>
<comment type="caution">
    <text evidence="1">The sequence shown here is derived from an EMBL/GenBank/DDBJ whole genome shotgun (WGS) entry which is preliminary data.</text>
</comment>
<organism evidence="1 2">
    <name type="scientific">Gambusia affinis</name>
    <name type="common">Western mosquitofish</name>
    <name type="synonym">Heterandria affinis</name>
    <dbReference type="NCBI Taxonomy" id="33528"/>
    <lineage>
        <taxon>Eukaryota</taxon>
        <taxon>Metazoa</taxon>
        <taxon>Chordata</taxon>
        <taxon>Craniata</taxon>
        <taxon>Vertebrata</taxon>
        <taxon>Euteleostomi</taxon>
        <taxon>Actinopterygii</taxon>
        <taxon>Neopterygii</taxon>
        <taxon>Teleostei</taxon>
        <taxon>Neoteleostei</taxon>
        <taxon>Acanthomorphata</taxon>
        <taxon>Ovalentaria</taxon>
        <taxon>Atherinomorphae</taxon>
        <taxon>Cyprinodontiformes</taxon>
        <taxon>Poeciliidae</taxon>
        <taxon>Poeciliinae</taxon>
        <taxon>Gambusia</taxon>
    </lineage>
</organism>
<evidence type="ECO:0000313" key="2">
    <source>
        <dbReference type="Proteomes" id="UP000250572"/>
    </source>
</evidence>
<accession>A0A315W5E8</accession>
<feature type="non-terminal residue" evidence="1">
    <location>
        <position position="222"/>
    </location>
</feature>
<protein>
    <submittedName>
        <fullName evidence="1">Uncharacterized protein</fullName>
    </submittedName>
</protein>
<dbReference type="AlphaFoldDB" id="A0A315W5E8"/>
<evidence type="ECO:0000313" key="1">
    <source>
        <dbReference type="EMBL" id="PWA30859.1"/>
    </source>
</evidence>
<dbReference type="Proteomes" id="UP000250572">
    <property type="component" value="Unassembled WGS sequence"/>
</dbReference>
<name>A0A315W5E8_GAMAF</name>
<gene>
    <name evidence="1" type="ORF">CCH79_00021112</name>
</gene>
<dbReference type="PANTHER" id="PTHR10773">
    <property type="entry name" value="DNA-DIRECTED RNA POLYMERASES I, II, AND III SUBUNIT RPABC2"/>
    <property type="match status" value="1"/>
</dbReference>
<sequence>MDLQAVLPCPKSQASSLYYKTKLQVHNFTLFNLRSKEGYCYVWDESEGDLCSEVFAHLQYHHFEGVIKDHPDLKEIIVWSDGCGFQNRNTCVANAYSELARKYGVLITQKYLLAGHTQMECDSMHSTIERKIVADIFTRRDYVVVLQTARIRPSPYYVKVLKHDEFLKLNGSYFFSIRPGKKVGDPTVHDLRALQFSSEAKVHFKLSFSEDSVWEELPQRVQ</sequence>
<reference evidence="1 2" key="1">
    <citation type="journal article" date="2018" name="G3 (Bethesda)">
        <title>A High-Quality Reference Genome for the Invasive Mosquitofish Gambusia affinis Using a Chicago Library.</title>
        <authorList>
            <person name="Hoffberg S.L."/>
            <person name="Troendle N.J."/>
            <person name="Glenn T.C."/>
            <person name="Mahmud O."/>
            <person name="Louha S."/>
            <person name="Chalopin D."/>
            <person name="Bennetzen J.L."/>
            <person name="Mauricio R."/>
        </authorList>
    </citation>
    <scope>NUCLEOTIDE SEQUENCE [LARGE SCALE GENOMIC DNA]</scope>
    <source>
        <strain evidence="1">NE01/NJP1002.9</strain>
        <tissue evidence="1">Muscle</tissue>
    </source>
</reference>